<keyword evidence="7" id="KW-1185">Reference proteome</keyword>
<feature type="transmembrane region" description="Helical" evidence="5">
    <location>
        <begin position="427"/>
        <end position="446"/>
    </location>
</feature>
<evidence type="ECO:0000313" key="6">
    <source>
        <dbReference type="EMBL" id="EYC03726.1"/>
    </source>
</evidence>
<feature type="transmembrane region" description="Helical" evidence="5">
    <location>
        <begin position="92"/>
        <end position="109"/>
    </location>
</feature>
<dbReference type="Pfam" id="PF02535">
    <property type="entry name" value="Zip"/>
    <property type="match status" value="1"/>
</dbReference>
<evidence type="ECO:0008006" key="8">
    <source>
        <dbReference type="Google" id="ProtNLM"/>
    </source>
</evidence>
<feature type="transmembrane region" description="Helical" evidence="5">
    <location>
        <begin position="330"/>
        <end position="348"/>
    </location>
</feature>
<evidence type="ECO:0000313" key="7">
    <source>
        <dbReference type="Proteomes" id="UP000024635"/>
    </source>
</evidence>
<evidence type="ECO:0000256" key="1">
    <source>
        <dbReference type="ARBA" id="ARBA00004141"/>
    </source>
</evidence>
<feature type="transmembrane region" description="Helical" evidence="5">
    <location>
        <begin position="394"/>
        <end position="415"/>
    </location>
</feature>
<dbReference type="OrthoDB" id="448280at2759"/>
<feature type="transmembrane region" description="Helical" evidence="5">
    <location>
        <begin position="6"/>
        <end position="29"/>
    </location>
</feature>
<dbReference type="GO" id="GO:0005886">
    <property type="term" value="C:plasma membrane"/>
    <property type="evidence" value="ECO:0007669"/>
    <property type="project" value="TreeGrafter"/>
</dbReference>
<feature type="transmembrane region" description="Helical" evidence="5">
    <location>
        <begin position="50"/>
        <end position="72"/>
    </location>
</feature>
<keyword evidence="4 5" id="KW-0472">Membrane</keyword>
<comment type="subcellular location">
    <subcellularLocation>
        <location evidence="1">Membrane</location>
        <topology evidence="1">Multi-pass membrane protein</topology>
    </subcellularLocation>
</comment>
<dbReference type="InterPro" id="IPR003689">
    <property type="entry name" value="ZIP"/>
</dbReference>
<reference evidence="7" key="1">
    <citation type="journal article" date="2015" name="Nat. Genet.">
        <title>The genome and transcriptome of the zoonotic hookworm Ancylostoma ceylanicum identify infection-specific gene families.</title>
        <authorList>
            <person name="Schwarz E.M."/>
            <person name="Hu Y."/>
            <person name="Antoshechkin I."/>
            <person name="Miller M.M."/>
            <person name="Sternberg P.W."/>
            <person name="Aroian R.V."/>
        </authorList>
    </citation>
    <scope>NUCLEOTIDE SEQUENCE</scope>
    <source>
        <strain evidence="7">HY135</strain>
    </source>
</reference>
<keyword evidence="3 5" id="KW-1133">Transmembrane helix</keyword>
<feature type="transmembrane region" description="Helical" evidence="5">
    <location>
        <begin position="298"/>
        <end position="318"/>
    </location>
</feature>
<feature type="transmembrane region" description="Helical" evidence="5">
    <location>
        <begin position="360"/>
        <end position="382"/>
    </location>
</feature>
<gene>
    <name evidence="6" type="primary">Acey_s0092.g2590</name>
    <name evidence="6" type="synonym">Acey-F55F8.9</name>
    <name evidence="6" type="ORF">Y032_0092g2590</name>
</gene>
<dbReference type="PANTHER" id="PTHR11040">
    <property type="entry name" value="ZINC/IRON TRANSPORTER"/>
    <property type="match status" value="1"/>
</dbReference>
<accession>A0A016TLZ4</accession>
<evidence type="ECO:0000256" key="2">
    <source>
        <dbReference type="ARBA" id="ARBA00022692"/>
    </source>
</evidence>
<evidence type="ECO:0000256" key="3">
    <source>
        <dbReference type="ARBA" id="ARBA00022989"/>
    </source>
</evidence>
<organism evidence="6 7">
    <name type="scientific">Ancylostoma ceylanicum</name>
    <dbReference type="NCBI Taxonomy" id="53326"/>
    <lineage>
        <taxon>Eukaryota</taxon>
        <taxon>Metazoa</taxon>
        <taxon>Ecdysozoa</taxon>
        <taxon>Nematoda</taxon>
        <taxon>Chromadorea</taxon>
        <taxon>Rhabditida</taxon>
        <taxon>Rhabditina</taxon>
        <taxon>Rhabditomorpha</taxon>
        <taxon>Strongyloidea</taxon>
        <taxon>Ancylostomatidae</taxon>
        <taxon>Ancylostomatinae</taxon>
        <taxon>Ancylostoma</taxon>
    </lineage>
</organism>
<evidence type="ECO:0000256" key="5">
    <source>
        <dbReference type="SAM" id="Phobius"/>
    </source>
</evidence>
<dbReference type="GO" id="GO:0005385">
    <property type="term" value="F:zinc ion transmembrane transporter activity"/>
    <property type="evidence" value="ECO:0007669"/>
    <property type="project" value="TreeGrafter"/>
</dbReference>
<sequence length="485" mass="53355">MNLNVLKLILLSVMITATLVAGLAPMKVLRYLRRSAALASSSRQHRHVSLVLCLLTCFSGGVFLATCFLHLFPELVENVRKLDELYNFYIDYPVAELLSCAGFFLLFFLEEVVIMAIPSLAHSHSHGGHGHGFSLGESSPLTKQEVGGCCMTGNYVPPPTSTEANEHCVEATSELIKENERENSTDGEEGAGHCQKHCPLTVHRVRRSSEPKEPQCRTNERTALFQQRLRSYDSIGNSGEVRESRRASRKSSCPCEAHTGVFTSLVFAEPERCEKNCEKVNEDPPILMKSSPHAHSHGVRSITFVLALSIHSVIEGIALGVGDNASETTALFLSLLVHKLIVAFSVGLQLARTHAHQLQWVVASVFTFALMSPLGAIIGMAVQSAAANSFSKDLTVTVLQGLAVGTFLYVTFFEVLLHERDNEHPNLLKLLVMLIGFSMIGLLRLIDNHDHSDLSHSLVNSTQIGAMRGAHFGHHHHHDHHDHSH</sequence>
<dbReference type="EMBL" id="JARK01001428">
    <property type="protein sequence ID" value="EYC03726.1"/>
    <property type="molecule type" value="Genomic_DNA"/>
</dbReference>
<proteinExistence type="predicted"/>
<keyword evidence="2 5" id="KW-0812">Transmembrane</keyword>
<protein>
    <recommendedName>
        <fullName evidence="8">Metal cation transporter, ZIP family</fullName>
    </recommendedName>
</protein>
<dbReference type="PANTHER" id="PTHR11040:SF219">
    <property type="entry name" value="ZRT (ZRT), IRT- (IRT-) LIKE PROTEIN TRANSPORTER"/>
    <property type="match status" value="1"/>
</dbReference>
<dbReference type="STRING" id="53326.A0A016TLZ4"/>
<evidence type="ECO:0000256" key="4">
    <source>
        <dbReference type="ARBA" id="ARBA00023136"/>
    </source>
</evidence>
<name>A0A016TLZ4_9BILA</name>
<dbReference type="AlphaFoldDB" id="A0A016TLZ4"/>
<comment type="caution">
    <text evidence="6">The sequence shown here is derived from an EMBL/GenBank/DDBJ whole genome shotgun (WGS) entry which is preliminary data.</text>
</comment>
<dbReference type="Proteomes" id="UP000024635">
    <property type="component" value="Unassembled WGS sequence"/>
</dbReference>